<dbReference type="AlphaFoldDB" id="A0A811UMA7"/>
<gene>
    <name evidence="2" type="ORF">CCAP1982_LOCUS8449</name>
</gene>
<comment type="caution">
    <text evidence="2">The sequence shown here is derived from an EMBL/GenBank/DDBJ whole genome shotgun (WGS) entry which is preliminary data.</text>
</comment>
<proteinExistence type="predicted"/>
<dbReference type="SMART" id="SM00698">
    <property type="entry name" value="MORN"/>
    <property type="match status" value="4"/>
</dbReference>
<keyword evidence="3" id="KW-1185">Reference proteome</keyword>
<dbReference type="PANTHER" id="PTHR43215">
    <property type="entry name" value="RADIAL SPOKE HEAD 1 HOMOLOG"/>
    <property type="match status" value="1"/>
</dbReference>
<dbReference type="OrthoDB" id="423343at2759"/>
<dbReference type="GO" id="GO:0005829">
    <property type="term" value="C:cytosol"/>
    <property type="evidence" value="ECO:0007669"/>
    <property type="project" value="TreeGrafter"/>
</dbReference>
<sequence>MSISEISTDSEFTVAEEEEDRINIGLYIGGRNAAGQRHGRGWAILPNGDQYDGQYRQGRRHGIGLYVFKDGSRYYGCYRCGHRSGRGMFIYPDGSMYEGCWRKNIKHGKGRYRYVNGDCYMGNWYRGQRHGVGVYCFKSEDCGELRFKGTWRMGVRVGPFQVFYGDKDRSTILHGSWDNEYPQGPAVFTFDQRYMLMGYFQTPGMVYKTKKGAEGELDEYGAEGEIERNDMEVYVDVLPSQWFAQDICCYDYAQLPQEPVPLPLSDSEVSVCSLSTVPTELTLQRSILYVGEAEEEGEGECVECIPCEGVSESEIETESEPICSPQADPCAIEIISESKEC</sequence>
<keyword evidence="1" id="KW-0677">Repeat</keyword>
<dbReference type="Proteomes" id="UP000606786">
    <property type="component" value="Unassembled WGS sequence"/>
</dbReference>
<dbReference type="SUPFAM" id="SSF82185">
    <property type="entry name" value="Histone H3 K4-specific methyltransferase SET7/9 N-terminal domain"/>
    <property type="match status" value="1"/>
</dbReference>
<dbReference type="Gene3D" id="2.20.110.10">
    <property type="entry name" value="Histone H3 K4-specific methyltransferase SET7/9 N-terminal domain"/>
    <property type="match status" value="2"/>
</dbReference>
<dbReference type="KEGG" id="ccat:101458106"/>
<dbReference type="FunFam" id="2.20.110.10:FF:000002">
    <property type="entry name" value="Phosphatidylinositol 4-phosphate 5-kinase 8"/>
    <property type="match status" value="1"/>
</dbReference>
<evidence type="ECO:0000313" key="3">
    <source>
        <dbReference type="Proteomes" id="UP000606786"/>
    </source>
</evidence>
<dbReference type="PANTHER" id="PTHR43215:SF14">
    <property type="entry name" value="RADIAL SPOKE HEAD 1 HOMOLOG"/>
    <property type="match status" value="1"/>
</dbReference>
<name>A0A811UMA7_CERCA</name>
<dbReference type="InterPro" id="IPR003409">
    <property type="entry name" value="MORN"/>
</dbReference>
<dbReference type="EMBL" id="CAJHJT010000012">
    <property type="protein sequence ID" value="CAD6999940.1"/>
    <property type="molecule type" value="Genomic_DNA"/>
</dbReference>
<evidence type="ECO:0000313" key="2">
    <source>
        <dbReference type="EMBL" id="CAD6999940.1"/>
    </source>
</evidence>
<accession>A0A811UMA7</accession>
<evidence type="ECO:0000256" key="1">
    <source>
        <dbReference type="ARBA" id="ARBA00022737"/>
    </source>
</evidence>
<organism evidence="2 3">
    <name type="scientific">Ceratitis capitata</name>
    <name type="common">Mediterranean fruit fly</name>
    <name type="synonym">Tephritis capitata</name>
    <dbReference type="NCBI Taxonomy" id="7213"/>
    <lineage>
        <taxon>Eukaryota</taxon>
        <taxon>Metazoa</taxon>
        <taxon>Ecdysozoa</taxon>
        <taxon>Arthropoda</taxon>
        <taxon>Hexapoda</taxon>
        <taxon>Insecta</taxon>
        <taxon>Pterygota</taxon>
        <taxon>Neoptera</taxon>
        <taxon>Endopterygota</taxon>
        <taxon>Diptera</taxon>
        <taxon>Brachycera</taxon>
        <taxon>Muscomorpha</taxon>
        <taxon>Tephritoidea</taxon>
        <taxon>Tephritidae</taxon>
        <taxon>Ceratitis</taxon>
        <taxon>Ceratitis</taxon>
    </lineage>
</organism>
<protein>
    <submittedName>
        <fullName evidence="2">(Mediterranean fruit fly) hypothetical protein</fullName>
    </submittedName>
</protein>
<reference evidence="2" key="1">
    <citation type="submission" date="2020-11" db="EMBL/GenBank/DDBJ databases">
        <authorList>
            <person name="Whitehead M."/>
        </authorList>
    </citation>
    <scope>NUCLEOTIDE SEQUENCE</scope>
    <source>
        <strain evidence="2">EGII</strain>
    </source>
</reference>
<dbReference type="Pfam" id="PF02493">
    <property type="entry name" value="MORN"/>
    <property type="match status" value="6"/>
</dbReference>